<sequence length="853" mass="95943">MRKLIFLALFVFNLTSVWAQPDLSYYLPEKTTYNPAIPTPKSVIGHEVGEWHVTHDRLIKYMEALDAASDRISMEITGYTHEARPLILLTITSPKNHQNLESIRTQHVQLTDPAKSNSFDVKNMPIVFYQGYSIHGNEASGVNASLLMAYHYAAAQGPEIEKYLDNTIVLFDPSYNPDGMQRFSTWVNSRKSKVTSTDPYDTEHNEAWPGGRFNHYWFDLNRDWLVAQHPESQARVRSFHKWKPNVLTDHHEMGTNSTFFFQPGVPSRNHPLTPDKNLDLTRKMGEFHAKALDGIGSFYYTQEGFDDFYYGKGSTFPDVQGAIGILFEQASSRGHVQESVNGLLTFQFTVRNQFVTSLSSLKAVNEMREEFLNYQRQFFKDAVAEAAKDPVKAIIFGSAKDKAKGFHLAEIIARQHIDIYKISSTQNINGKAFDAESSYIVPMNQANYRLIKGMFEKRTQFKDSLFYDISSWTMPLAFGLEYEELKAMPALGEKVTEAKLPAGKRIGGKSEYAYVFESSNYYTPRALYKLLDAGLRVKVATDPFYHSDGKKFDRGSILVQVAGQEKNPEIIEYLINDIVNKDGIDVYAFNTGLDYKGVSLGSGSFMNVRKPTIAMLVGDGISATDVGEVWHVLDTRFQIPVTLLPVDVFSRINLNKYNTIIIPPTWGSISGNDALKEKVKTWVQNGGVIIGLENGVNWLSSAGLGKFDMKKNEDKKEPTLARPYAHISEYSGAQETSGAIFEATADLTHPLLFGYYNAKMPVFKSNNLFMEKSKNYYANPLVFTASPLLSGYISKENYAKIKEASVIGVSSIGQGRAIAFTDNLCFRAFWFGSNKMLMNAIYYGPFISGASSR</sequence>
<evidence type="ECO:0000313" key="9">
    <source>
        <dbReference type="EMBL" id="GCC52612.1"/>
    </source>
</evidence>
<dbReference type="AlphaFoldDB" id="A0A401UCL2"/>
<evidence type="ECO:0000256" key="3">
    <source>
        <dbReference type="ARBA" id="ARBA00022670"/>
    </source>
</evidence>
<reference evidence="9 10" key="1">
    <citation type="submission" date="2018-11" db="EMBL/GenBank/DDBJ databases">
        <title>Chryseotalea sanarue gen. nov., sp., nov., a member of the family Cytophagaceae, isolated from a brackish lake in Hamamatsu Japan.</title>
        <authorList>
            <person name="Maejima Y."/>
            <person name="Iino T."/>
            <person name="Muraguchi Y."/>
            <person name="Fukuda K."/>
            <person name="Ohkuma M."/>
            <person name="Moriuchi R."/>
            <person name="Dohra H."/>
            <person name="Kimbara K."/>
            <person name="Shintani M."/>
        </authorList>
    </citation>
    <scope>NUCLEOTIDE SEQUENCE [LARGE SCALE GENOMIC DNA]</scope>
    <source>
        <strain evidence="9 10">Ys</strain>
    </source>
</reference>
<evidence type="ECO:0000256" key="1">
    <source>
        <dbReference type="ARBA" id="ARBA00001947"/>
    </source>
</evidence>
<evidence type="ECO:0000259" key="8">
    <source>
        <dbReference type="SMART" id="SM00631"/>
    </source>
</evidence>
<dbReference type="GO" id="GO:0008270">
    <property type="term" value="F:zinc ion binding"/>
    <property type="evidence" value="ECO:0007669"/>
    <property type="project" value="InterPro"/>
</dbReference>
<name>A0A401UCL2_9BACT</name>
<evidence type="ECO:0000256" key="6">
    <source>
        <dbReference type="ARBA" id="ARBA00023049"/>
    </source>
</evidence>
<protein>
    <submittedName>
        <fullName evidence="9">Zinc carboxypeptidase</fullName>
    </submittedName>
</protein>
<dbReference type="OrthoDB" id="9758209at2"/>
<dbReference type="InterPro" id="IPR000834">
    <property type="entry name" value="Peptidase_M14"/>
</dbReference>
<dbReference type="PANTHER" id="PTHR11705">
    <property type="entry name" value="PROTEASE FAMILY M14 CARBOXYPEPTIDASE A,B"/>
    <property type="match status" value="1"/>
</dbReference>
<dbReference type="EMBL" id="BHXQ01000005">
    <property type="protein sequence ID" value="GCC52612.1"/>
    <property type="molecule type" value="Genomic_DNA"/>
</dbReference>
<evidence type="ECO:0000256" key="4">
    <source>
        <dbReference type="ARBA" id="ARBA00022801"/>
    </source>
</evidence>
<feature type="domain" description="Peptidase M14" evidence="8">
    <location>
        <begin position="52"/>
        <end position="338"/>
    </location>
</feature>
<dbReference type="PANTHER" id="PTHR11705:SF143">
    <property type="entry name" value="SLL0236 PROTEIN"/>
    <property type="match status" value="1"/>
</dbReference>
<keyword evidence="6" id="KW-0482">Metalloprotease</keyword>
<comment type="similarity">
    <text evidence="2">Belongs to the peptidase M14 family.</text>
</comment>
<dbReference type="Proteomes" id="UP000288227">
    <property type="component" value="Unassembled WGS sequence"/>
</dbReference>
<proteinExistence type="inferred from homology"/>
<dbReference type="InterPro" id="IPR029062">
    <property type="entry name" value="Class_I_gatase-like"/>
</dbReference>
<keyword evidence="3" id="KW-0645">Protease</keyword>
<dbReference type="SMART" id="SM00631">
    <property type="entry name" value="Zn_pept"/>
    <property type="match status" value="1"/>
</dbReference>
<comment type="caution">
    <text evidence="9">The sequence shown here is derived from an EMBL/GenBank/DDBJ whole genome shotgun (WGS) entry which is preliminary data.</text>
</comment>
<dbReference type="GO" id="GO:0004181">
    <property type="term" value="F:metallocarboxypeptidase activity"/>
    <property type="evidence" value="ECO:0007669"/>
    <property type="project" value="InterPro"/>
</dbReference>
<dbReference type="Gene3D" id="3.40.630.10">
    <property type="entry name" value="Zn peptidases"/>
    <property type="match status" value="1"/>
</dbReference>
<feature type="signal peptide" evidence="7">
    <location>
        <begin position="1"/>
        <end position="19"/>
    </location>
</feature>
<keyword evidence="9" id="KW-0121">Carboxypeptidase</keyword>
<dbReference type="RefSeq" id="WP_127123269.1">
    <property type="nucleotide sequence ID" value="NZ_BHXQ01000005.1"/>
</dbReference>
<dbReference type="CDD" id="cd06238">
    <property type="entry name" value="M14-like"/>
    <property type="match status" value="1"/>
</dbReference>
<evidence type="ECO:0000256" key="2">
    <source>
        <dbReference type="ARBA" id="ARBA00005988"/>
    </source>
</evidence>
<keyword evidence="5" id="KW-0862">Zinc</keyword>
<feature type="chain" id="PRO_5019446106" evidence="7">
    <location>
        <begin position="20"/>
        <end position="853"/>
    </location>
</feature>
<dbReference type="SUPFAM" id="SSF53187">
    <property type="entry name" value="Zn-dependent exopeptidases"/>
    <property type="match status" value="1"/>
</dbReference>
<comment type="cofactor">
    <cofactor evidence="1">
        <name>Zn(2+)</name>
        <dbReference type="ChEBI" id="CHEBI:29105"/>
    </cofactor>
</comment>
<dbReference type="Pfam" id="PF00246">
    <property type="entry name" value="Peptidase_M14"/>
    <property type="match status" value="1"/>
</dbReference>
<evidence type="ECO:0000256" key="7">
    <source>
        <dbReference type="SAM" id="SignalP"/>
    </source>
</evidence>
<accession>A0A401UCL2</accession>
<keyword evidence="10" id="KW-1185">Reference proteome</keyword>
<evidence type="ECO:0000313" key="10">
    <source>
        <dbReference type="Proteomes" id="UP000288227"/>
    </source>
</evidence>
<dbReference type="GO" id="GO:0006508">
    <property type="term" value="P:proteolysis"/>
    <property type="evidence" value="ECO:0007669"/>
    <property type="project" value="UniProtKB-KW"/>
</dbReference>
<organism evidence="9 10">
    <name type="scientific">Chryseotalea sanaruensis</name>
    <dbReference type="NCBI Taxonomy" id="2482724"/>
    <lineage>
        <taxon>Bacteria</taxon>
        <taxon>Pseudomonadati</taxon>
        <taxon>Bacteroidota</taxon>
        <taxon>Cytophagia</taxon>
        <taxon>Cytophagales</taxon>
        <taxon>Chryseotaleaceae</taxon>
        <taxon>Chryseotalea</taxon>
    </lineage>
</organism>
<keyword evidence="7" id="KW-0732">Signal</keyword>
<keyword evidence="4" id="KW-0378">Hydrolase</keyword>
<evidence type="ECO:0000256" key="5">
    <source>
        <dbReference type="ARBA" id="ARBA00022833"/>
    </source>
</evidence>
<dbReference type="GO" id="GO:0005615">
    <property type="term" value="C:extracellular space"/>
    <property type="evidence" value="ECO:0007669"/>
    <property type="project" value="TreeGrafter"/>
</dbReference>
<gene>
    <name evidence="9" type="ORF">SanaruYs_28490</name>
</gene>
<dbReference type="SUPFAM" id="SSF52317">
    <property type="entry name" value="Class I glutamine amidotransferase-like"/>
    <property type="match status" value="1"/>
</dbReference>